<evidence type="ECO:0000256" key="10">
    <source>
        <dbReference type="RuleBase" id="RU361115"/>
    </source>
</evidence>
<dbReference type="InParanoid" id="A0A1V9XNN2"/>
<dbReference type="GO" id="GO:0034626">
    <property type="term" value="P:fatty acid elongation, polyunsaturated fatty acid"/>
    <property type="evidence" value="ECO:0007669"/>
    <property type="project" value="TreeGrafter"/>
</dbReference>
<feature type="transmembrane region" description="Helical" evidence="10">
    <location>
        <begin position="244"/>
        <end position="267"/>
    </location>
</feature>
<gene>
    <name evidence="11" type="ORF">BIW11_08655</name>
</gene>
<dbReference type="PROSITE" id="PS01188">
    <property type="entry name" value="ELO"/>
    <property type="match status" value="1"/>
</dbReference>
<keyword evidence="9 10" id="KW-0275">Fatty acid biosynthesis</keyword>
<dbReference type="PANTHER" id="PTHR11157">
    <property type="entry name" value="FATTY ACID ACYL TRANSFERASE-RELATED"/>
    <property type="match status" value="1"/>
</dbReference>
<keyword evidence="8 10" id="KW-0472">Membrane</keyword>
<evidence type="ECO:0000256" key="2">
    <source>
        <dbReference type="ARBA" id="ARBA00022516"/>
    </source>
</evidence>
<accession>A0A1V9XNN2</accession>
<evidence type="ECO:0000256" key="6">
    <source>
        <dbReference type="ARBA" id="ARBA00022989"/>
    </source>
</evidence>
<dbReference type="PANTHER" id="PTHR11157:SF17">
    <property type="entry name" value="ELONGATION OF VERY LONG CHAIN FATTY ACIDS PROTEIN 6"/>
    <property type="match status" value="1"/>
</dbReference>
<dbReference type="GO" id="GO:0009922">
    <property type="term" value="F:fatty acid elongase activity"/>
    <property type="evidence" value="ECO:0007669"/>
    <property type="project" value="UniProtKB-EC"/>
</dbReference>
<evidence type="ECO:0000256" key="8">
    <source>
        <dbReference type="ARBA" id="ARBA00023136"/>
    </source>
</evidence>
<dbReference type="FunCoup" id="A0A1V9XNN2">
    <property type="interactions" value="451"/>
</dbReference>
<keyword evidence="6 10" id="KW-1133">Transmembrane helix</keyword>
<dbReference type="GO" id="GO:0005789">
    <property type="term" value="C:endoplasmic reticulum membrane"/>
    <property type="evidence" value="ECO:0007669"/>
    <property type="project" value="TreeGrafter"/>
</dbReference>
<keyword evidence="7 10" id="KW-0443">Lipid metabolism</keyword>
<dbReference type="Pfam" id="PF01151">
    <property type="entry name" value="ELO"/>
    <property type="match status" value="1"/>
</dbReference>
<reference evidence="11 12" key="1">
    <citation type="journal article" date="2017" name="Gigascience">
        <title>Draft genome of the honey bee ectoparasitic mite, Tropilaelaps mercedesae, is shaped by the parasitic life history.</title>
        <authorList>
            <person name="Dong X."/>
            <person name="Armstrong S.D."/>
            <person name="Xia D."/>
            <person name="Makepeace B.L."/>
            <person name="Darby A.C."/>
            <person name="Kadowaki T."/>
        </authorList>
    </citation>
    <scope>NUCLEOTIDE SEQUENCE [LARGE SCALE GENOMIC DNA]</scope>
    <source>
        <strain evidence="11">Wuxi-XJTLU</strain>
    </source>
</reference>
<feature type="transmembrane region" description="Helical" evidence="10">
    <location>
        <begin position="160"/>
        <end position="181"/>
    </location>
</feature>
<feature type="transmembrane region" description="Helical" evidence="10">
    <location>
        <begin position="188"/>
        <end position="206"/>
    </location>
</feature>
<organism evidence="11 12">
    <name type="scientific">Tropilaelaps mercedesae</name>
    <dbReference type="NCBI Taxonomy" id="418985"/>
    <lineage>
        <taxon>Eukaryota</taxon>
        <taxon>Metazoa</taxon>
        <taxon>Ecdysozoa</taxon>
        <taxon>Arthropoda</taxon>
        <taxon>Chelicerata</taxon>
        <taxon>Arachnida</taxon>
        <taxon>Acari</taxon>
        <taxon>Parasitiformes</taxon>
        <taxon>Mesostigmata</taxon>
        <taxon>Gamasina</taxon>
        <taxon>Dermanyssoidea</taxon>
        <taxon>Laelapidae</taxon>
        <taxon>Tropilaelaps</taxon>
    </lineage>
</organism>
<keyword evidence="4 10" id="KW-0812">Transmembrane</keyword>
<evidence type="ECO:0000256" key="1">
    <source>
        <dbReference type="ARBA" id="ARBA00004141"/>
    </source>
</evidence>
<keyword evidence="3 10" id="KW-0808">Transferase</keyword>
<evidence type="ECO:0000256" key="7">
    <source>
        <dbReference type="ARBA" id="ARBA00023098"/>
    </source>
</evidence>
<dbReference type="STRING" id="418985.A0A1V9XNN2"/>
<comment type="caution">
    <text evidence="11">The sequence shown here is derived from an EMBL/GenBank/DDBJ whole genome shotgun (WGS) entry which is preliminary data.</text>
</comment>
<feature type="transmembrane region" description="Helical" evidence="10">
    <location>
        <begin position="279"/>
        <end position="301"/>
    </location>
</feature>
<evidence type="ECO:0000256" key="4">
    <source>
        <dbReference type="ARBA" id="ARBA00022692"/>
    </source>
</evidence>
<dbReference type="OrthoDB" id="10259681at2759"/>
<dbReference type="GO" id="GO:0030148">
    <property type="term" value="P:sphingolipid biosynthetic process"/>
    <property type="evidence" value="ECO:0007669"/>
    <property type="project" value="TreeGrafter"/>
</dbReference>
<proteinExistence type="inferred from homology"/>
<dbReference type="InterPro" id="IPR030457">
    <property type="entry name" value="ELO_CS"/>
</dbReference>
<evidence type="ECO:0000313" key="12">
    <source>
        <dbReference type="Proteomes" id="UP000192247"/>
    </source>
</evidence>
<dbReference type="GO" id="GO:0019367">
    <property type="term" value="P:fatty acid elongation, saturated fatty acid"/>
    <property type="evidence" value="ECO:0007669"/>
    <property type="project" value="TreeGrafter"/>
</dbReference>
<keyword evidence="2 10" id="KW-0444">Lipid biosynthesis</keyword>
<dbReference type="GO" id="GO:0042761">
    <property type="term" value="P:very long-chain fatty acid biosynthetic process"/>
    <property type="evidence" value="ECO:0007669"/>
    <property type="project" value="TreeGrafter"/>
</dbReference>
<keyword evidence="5 10" id="KW-0276">Fatty acid metabolism</keyword>
<dbReference type="EC" id="2.3.1.199" evidence="10"/>
<dbReference type="Proteomes" id="UP000192247">
    <property type="component" value="Unassembled WGS sequence"/>
</dbReference>
<feature type="transmembrane region" description="Helical" evidence="10">
    <location>
        <begin position="111"/>
        <end position="131"/>
    </location>
</feature>
<dbReference type="InterPro" id="IPR002076">
    <property type="entry name" value="ELO_fam"/>
</dbReference>
<evidence type="ECO:0000313" key="11">
    <source>
        <dbReference type="EMBL" id="OQR75087.1"/>
    </source>
</evidence>
<evidence type="ECO:0000256" key="3">
    <source>
        <dbReference type="ARBA" id="ARBA00022679"/>
    </source>
</evidence>
<comment type="subcellular location">
    <subcellularLocation>
        <location evidence="1">Membrane</location>
        <topology evidence="1">Multi-pass membrane protein</topology>
    </subcellularLocation>
</comment>
<evidence type="ECO:0000256" key="9">
    <source>
        <dbReference type="ARBA" id="ARBA00023160"/>
    </source>
</evidence>
<name>A0A1V9XNN2_9ACAR</name>
<feature type="transmembrane region" description="Helical" evidence="10">
    <location>
        <begin position="81"/>
        <end position="99"/>
    </location>
</feature>
<dbReference type="AlphaFoldDB" id="A0A1V9XNN2"/>
<dbReference type="GO" id="GO:0034625">
    <property type="term" value="P:fatty acid elongation, monounsaturated fatty acid"/>
    <property type="evidence" value="ECO:0007669"/>
    <property type="project" value="TreeGrafter"/>
</dbReference>
<dbReference type="EMBL" id="MNPL01006872">
    <property type="protein sequence ID" value="OQR75087.1"/>
    <property type="molecule type" value="Genomic_DNA"/>
</dbReference>
<evidence type="ECO:0000256" key="5">
    <source>
        <dbReference type="ARBA" id="ARBA00022832"/>
    </source>
</evidence>
<keyword evidence="12" id="KW-1185">Reference proteome</keyword>
<comment type="catalytic activity">
    <reaction evidence="10">
        <text>a very-long-chain acyl-CoA + malonyl-CoA + H(+) = a very-long-chain 3-oxoacyl-CoA + CO2 + CoA</text>
        <dbReference type="Rhea" id="RHEA:32727"/>
        <dbReference type="ChEBI" id="CHEBI:15378"/>
        <dbReference type="ChEBI" id="CHEBI:16526"/>
        <dbReference type="ChEBI" id="CHEBI:57287"/>
        <dbReference type="ChEBI" id="CHEBI:57384"/>
        <dbReference type="ChEBI" id="CHEBI:90725"/>
        <dbReference type="ChEBI" id="CHEBI:90736"/>
        <dbReference type="EC" id="2.3.1.199"/>
    </reaction>
</comment>
<protein>
    <recommendedName>
        <fullName evidence="10">Elongation of very long chain fatty acids protein</fullName>
        <ecNumber evidence="10">2.3.1.199</ecNumber>
    </recommendedName>
    <alternativeName>
        <fullName evidence="10">Very-long-chain 3-oxoacyl-CoA synthase</fullName>
    </alternativeName>
</protein>
<sequence>MLHFTAYHLRHTLAVLLRAPTHAPDALTCSARCFSNATCFVDKSGVDIATVKPQYAFLFEFEERFDKNANRLWMHQNWHTSFYWAGLYIGLVFGIKRYMRDRPPFALKKPLVIWNLLLACFSILGACRTVPELVHVLRNFGFQHSVCNPSYIEYDRVAGFWTWLFVLSKLPELVDTIFIVLRKRPLIFLHWYHHVTVLCFSWYFYQQHIAPARWYVVMNYTIHSLMYSYYAARALHVKLPAGSNWTITLLQLTQMGVGFYVTLHAYLTGPTCAIVPQTALWSIYMYLSYFGLFALFFYRAYIDGGKHRKHPQEADVKSNGKKIN</sequence>
<comment type="similarity">
    <text evidence="10">Belongs to the ELO family.</text>
</comment>